<dbReference type="RefSeq" id="WP_192392395.1">
    <property type="nucleotide sequence ID" value="NZ_CAJHIU010000001.1"/>
</dbReference>
<gene>
    <name evidence="2" type="ORF">EBB_02965</name>
</gene>
<name>A0ABR9D8T5_9GAMM</name>
<organism evidence="2 3">
    <name type="scientific">Methylomonas fluvii</name>
    <dbReference type="NCBI Taxonomy" id="1854564"/>
    <lineage>
        <taxon>Bacteria</taxon>
        <taxon>Pseudomonadati</taxon>
        <taxon>Pseudomonadota</taxon>
        <taxon>Gammaproteobacteria</taxon>
        <taxon>Methylococcales</taxon>
        <taxon>Methylococcaceae</taxon>
        <taxon>Methylomonas</taxon>
    </lineage>
</organism>
<proteinExistence type="predicted"/>
<keyword evidence="3" id="KW-1185">Reference proteome</keyword>
<dbReference type="Gene3D" id="1.10.260.40">
    <property type="entry name" value="lambda repressor-like DNA-binding domains"/>
    <property type="match status" value="1"/>
</dbReference>
<protein>
    <submittedName>
        <fullName evidence="2">Helix-turn-helix domain-containing protein</fullName>
    </submittedName>
</protein>
<dbReference type="SMART" id="SM00530">
    <property type="entry name" value="HTH_XRE"/>
    <property type="match status" value="1"/>
</dbReference>
<dbReference type="Pfam" id="PF13560">
    <property type="entry name" value="HTH_31"/>
    <property type="match status" value="1"/>
</dbReference>
<dbReference type="SUPFAM" id="SSF47413">
    <property type="entry name" value="lambda repressor-like DNA-binding domains"/>
    <property type="match status" value="1"/>
</dbReference>
<accession>A0ABR9D8T5</accession>
<comment type="caution">
    <text evidence="2">The sequence shown here is derived from an EMBL/GenBank/DDBJ whole genome shotgun (WGS) entry which is preliminary data.</text>
</comment>
<dbReference type="CDD" id="cd00093">
    <property type="entry name" value="HTH_XRE"/>
    <property type="match status" value="1"/>
</dbReference>
<evidence type="ECO:0000313" key="2">
    <source>
        <dbReference type="EMBL" id="MBD9359521.1"/>
    </source>
</evidence>
<evidence type="ECO:0000259" key="1">
    <source>
        <dbReference type="PROSITE" id="PS50943"/>
    </source>
</evidence>
<dbReference type="Proteomes" id="UP000641152">
    <property type="component" value="Unassembled WGS sequence"/>
</dbReference>
<evidence type="ECO:0000313" key="3">
    <source>
        <dbReference type="Proteomes" id="UP000641152"/>
    </source>
</evidence>
<feature type="domain" description="HTH cro/C1-type" evidence="1">
    <location>
        <begin position="8"/>
        <end position="63"/>
    </location>
</feature>
<dbReference type="InterPro" id="IPR010982">
    <property type="entry name" value="Lambda_DNA-bd_dom_sf"/>
</dbReference>
<dbReference type="PROSITE" id="PS50943">
    <property type="entry name" value="HTH_CROC1"/>
    <property type="match status" value="1"/>
</dbReference>
<dbReference type="InterPro" id="IPR001387">
    <property type="entry name" value="Cro/C1-type_HTH"/>
</dbReference>
<reference evidence="2 3" key="1">
    <citation type="submission" date="2020-09" db="EMBL/GenBank/DDBJ databases">
        <title>Methylomonas albis sp. nov. and Methylomonas fluvii sp. nov.: Two cold-adapted methanotrophs from the River Elbe and an amended description of Methylovulum psychrotolerans strain Eb1.</title>
        <authorList>
            <person name="Bussmann I.K."/>
            <person name="Klings K.-W."/>
            <person name="Warnstedt J."/>
            <person name="Hoppert M."/>
            <person name="Saborowski A."/>
            <person name="Horn F."/>
            <person name="Liebner S."/>
        </authorList>
    </citation>
    <scope>NUCLEOTIDE SEQUENCE [LARGE SCALE GENOMIC DNA]</scope>
    <source>
        <strain evidence="2 3">EbB</strain>
    </source>
</reference>
<sequence>MTPFGLFLEKTRRSRQLQQKQLATDLGVQACYISSLEKGRKAPPSKQVLDKLIIALDLDKDEQASLWDSVEQSQKSFQLPDGMMLVEYRMINELRKQLGRLTELQVAIILNVLALGTPTSKQSKIRRIDM</sequence>
<dbReference type="EMBL" id="JACXST010000001">
    <property type="protein sequence ID" value="MBD9359521.1"/>
    <property type="molecule type" value="Genomic_DNA"/>
</dbReference>